<name>A0A2N9EIT0_FAGSY</name>
<sequence length="127" mass="14979">MSHIFIGKLTDAVGFCYRCNFMNFSRNIRCLKCKAEGPKRVSADEIEMKKGDWNCQCGFMNFASNRKCLRCREARPKRQLNPGEWECPSCDFLNYRKNMVCLKCNCERPKEAAASEYEEQLWRRPRS</sequence>
<evidence type="ECO:0000256" key="3">
    <source>
        <dbReference type="ARBA" id="ARBA00022833"/>
    </source>
</evidence>
<feature type="domain" description="RanBP2-type" evidence="5">
    <location>
        <begin position="49"/>
        <end position="77"/>
    </location>
</feature>
<dbReference type="GO" id="GO:0008270">
    <property type="term" value="F:zinc ion binding"/>
    <property type="evidence" value="ECO:0007669"/>
    <property type="project" value="UniProtKB-KW"/>
</dbReference>
<dbReference type="InterPro" id="IPR001876">
    <property type="entry name" value="Znf_RanBP2"/>
</dbReference>
<dbReference type="AlphaFoldDB" id="A0A2N9EIT0"/>
<evidence type="ECO:0000259" key="5">
    <source>
        <dbReference type="PROSITE" id="PS50199"/>
    </source>
</evidence>
<dbReference type="SMART" id="SM00547">
    <property type="entry name" value="ZnF_RBZ"/>
    <property type="match status" value="3"/>
</dbReference>
<dbReference type="InterPro" id="IPR036443">
    <property type="entry name" value="Znf_RanBP2_sf"/>
</dbReference>
<dbReference type="GO" id="GO:0005737">
    <property type="term" value="C:cytoplasm"/>
    <property type="evidence" value="ECO:0007669"/>
    <property type="project" value="TreeGrafter"/>
</dbReference>
<dbReference type="PROSITE" id="PS50199">
    <property type="entry name" value="ZF_RANBP2_2"/>
    <property type="match status" value="2"/>
</dbReference>
<evidence type="ECO:0000313" key="6">
    <source>
        <dbReference type="EMBL" id="SPC74469.1"/>
    </source>
</evidence>
<reference evidence="6" key="1">
    <citation type="submission" date="2018-02" db="EMBL/GenBank/DDBJ databases">
        <authorList>
            <person name="Cohen D.B."/>
            <person name="Kent A.D."/>
        </authorList>
    </citation>
    <scope>NUCLEOTIDE SEQUENCE</scope>
</reference>
<dbReference type="GO" id="GO:0003729">
    <property type="term" value="F:mRNA binding"/>
    <property type="evidence" value="ECO:0007669"/>
    <property type="project" value="TreeGrafter"/>
</dbReference>
<gene>
    <name evidence="6" type="ORF">FSB_LOCUS2351</name>
</gene>
<evidence type="ECO:0000256" key="1">
    <source>
        <dbReference type="ARBA" id="ARBA00022723"/>
    </source>
</evidence>
<keyword evidence="1" id="KW-0479">Metal-binding</keyword>
<keyword evidence="2 4" id="KW-0863">Zinc-finger</keyword>
<evidence type="ECO:0000256" key="4">
    <source>
        <dbReference type="PROSITE-ProRule" id="PRU00322"/>
    </source>
</evidence>
<keyword evidence="3" id="KW-0862">Zinc</keyword>
<dbReference type="Gene3D" id="4.10.1060.10">
    <property type="entry name" value="Zinc finger, RanBP2-type"/>
    <property type="match status" value="3"/>
</dbReference>
<protein>
    <recommendedName>
        <fullName evidence="5">RanBP2-type domain-containing protein</fullName>
    </recommendedName>
</protein>
<evidence type="ECO:0000256" key="2">
    <source>
        <dbReference type="ARBA" id="ARBA00022771"/>
    </source>
</evidence>
<organism evidence="6">
    <name type="scientific">Fagus sylvatica</name>
    <name type="common">Beechnut</name>
    <dbReference type="NCBI Taxonomy" id="28930"/>
    <lineage>
        <taxon>Eukaryota</taxon>
        <taxon>Viridiplantae</taxon>
        <taxon>Streptophyta</taxon>
        <taxon>Embryophyta</taxon>
        <taxon>Tracheophyta</taxon>
        <taxon>Spermatophyta</taxon>
        <taxon>Magnoliopsida</taxon>
        <taxon>eudicotyledons</taxon>
        <taxon>Gunneridae</taxon>
        <taxon>Pentapetalae</taxon>
        <taxon>rosids</taxon>
        <taxon>fabids</taxon>
        <taxon>Fagales</taxon>
        <taxon>Fagaceae</taxon>
        <taxon>Fagus</taxon>
    </lineage>
</organism>
<dbReference type="SUPFAM" id="SSF90209">
    <property type="entry name" value="Ran binding protein zinc finger-like"/>
    <property type="match status" value="2"/>
</dbReference>
<proteinExistence type="predicted"/>
<dbReference type="PROSITE" id="PS01358">
    <property type="entry name" value="ZF_RANBP2_1"/>
    <property type="match status" value="1"/>
</dbReference>
<feature type="domain" description="RanBP2-type" evidence="5">
    <location>
        <begin position="81"/>
        <end position="110"/>
    </location>
</feature>
<dbReference type="PANTHER" id="PTHR23111">
    <property type="entry name" value="ZINC FINGER PROTEIN"/>
    <property type="match status" value="1"/>
</dbReference>
<dbReference type="Pfam" id="PF00641">
    <property type="entry name" value="Zn_ribbon_RanBP"/>
    <property type="match status" value="2"/>
</dbReference>
<dbReference type="PANTHER" id="PTHR23111:SF40">
    <property type="entry name" value="RNA-BINDING PROTEIN INVOLVED IN HETEROCHROMATIN ASSEMBLY-RELATED"/>
    <property type="match status" value="1"/>
</dbReference>
<accession>A0A2N9EIT0</accession>
<dbReference type="EMBL" id="OIVN01000112">
    <property type="protein sequence ID" value="SPC74469.1"/>
    <property type="molecule type" value="Genomic_DNA"/>
</dbReference>